<organism evidence="4 5">
    <name type="scientific">Neovison vison</name>
    <name type="common">American mink</name>
    <name type="synonym">Mustela vison</name>
    <dbReference type="NCBI Taxonomy" id="452646"/>
    <lineage>
        <taxon>Eukaryota</taxon>
        <taxon>Metazoa</taxon>
        <taxon>Chordata</taxon>
        <taxon>Craniata</taxon>
        <taxon>Vertebrata</taxon>
        <taxon>Euteleostomi</taxon>
        <taxon>Mammalia</taxon>
        <taxon>Eutheria</taxon>
        <taxon>Laurasiatheria</taxon>
        <taxon>Carnivora</taxon>
        <taxon>Caniformia</taxon>
        <taxon>Musteloidea</taxon>
        <taxon>Mustelidae</taxon>
        <taxon>Mustelinae</taxon>
        <taxon>Neogale</taxon>
    </lineage>
</organism>
<proteinExistence type="inferred from homology"/>
<dbReference type="Pfam" id="PF15288">
    <property type="entry name" value="zf-CCHC_6"/>
    <property type="match status" value="1"/>
</dbReference>
<dbReference type="PANTHER" id="PTHR16035">
    <property type="entry name" value="PROTEIN FAM90A1"/>
    <property type="match status" value="1"/>
</dbReference>
<protein>
    <recommendedName>
        <fullName evidence="3">Zinc knuckle domain-containing protein</fullName>
    </recommendedName>
</protein>
<dbReference type="InterPro" id="IPR041670">
    <property type="entry name" value="Znf-CCHC_6"/>
</dbReference>
<reference evidence="4" key="1">
    <citation type="submission" date="2025-08" db="UniProtKB">
        <authorList>
            <consortium name="Ensembl"/>
        </authorList>
    </citation>
    <scope>IDENTIFICATION</scope>
</reference>
<feature type="compositionally biased region" description="Basic and acidic residues" evidence="2">
    <location>
        <begin position="82"/>
        <end position="107"/>
    </location>
</feature>
<evidence type="ECO:0000313" key="4">
    <source>
        <dbReference type="Ensembl" id="ENSNVIP00000030378.1"/>
    </source>
</evidence>
<keyword evidence="5" id="KW-1185">Reference proteome</keyword>
<evidence type="ECO:0000313" key="5">
    <source>
        <dbReference type="Proteomes" id="UP000694425"/>
    </source>
</evidence>
<evidence type="ECO:0000256" key="1">
    <source>
        <dbReference type="ARBA" id="ARBA00007943"/>
    </source>
</evidence>
<dbReference type="PANTHER" id="PTHR16035:SF16">
    <property type="entry name" value="PROTEIN FAM90A1-RELATED"/>
    <property type="match status" value="1"/>
</dbReference>
<dbReference type="AlphaFoldDB" id="A0A8C7EXI5"/>
<evidence type="ECO:0000256" key="2">
    <source>
        <dbReference type="SAM" id="MobiDB-lite"/>
    </source>
</evidence>
<dbReference type="GeneTree" id="ENSGT00910000144208"/>
<dbReference type="Proteomes" id="UP000694425">
    <property type="component" value="Unplaced"/>
</dbReference>
<feature type="region of interest" description="Disordered" evidence="2">
    <location>
        <begin position="57"/>
        <end position="146"/>
    </location>
</feature>
<dbReference type="Ensembl" id="ENSNVIT00000035192.1">
    <property type="protein sequence ID" value="ENSNVIP00000030378.1"/>
    <property type="gene ID" value="ENSNVIG00000023392.1"/>
</dbReference>
<dbReference type="InterPro" id="IPR039213">
    <property type="entry name" value="FAM90"/>
</dbReference>
<reference evidence="4" key="2">
    <citation type="submission" date="2025-09" db="UniProtKB">
        <authorList>
            <consortium name="Ensembl"/>
        </authorList>
    </citation>
    <scope>IDENTIFICATION</scope>
</reference>
<feature type="domain" description="Zinc knuckle" evidence="3">
    <location>
        <begin position="145"/>
        <end position="181"/>
    </location>
</feature>
<feature type="region of interest" description="Disordered" evidence="2">
    <location>
        <begin position="179"/>
        <end position="238"/>
    </location>
</feature>
<name>A0A8C7EXI5_NEOVI</name>
<sequence length="399" mass="44247">MKLGVCLLILYDPKASSCAQNSILTLFSLYQLDLMTEKWVIVAAVEVMLRFPLMPGEDPSARCVSSKKCQPSGGWPLTAPRRHGDQEERESDDQSPRKKGQKPKDMVGDCIYQRPPRPPIAQNARKLQRGPVGQRNPSPEEKTGVKCKNCGAFGHLASSRMCPMKCWAGALVPQALGSNKNENLEPRRPQDLQVPGSFHSTDSRREPRQRQEEQRREALPPRPPLRPQQKQQGSWKETVDVGAHLRRPTRPLPIQTNKRRSVLGPVPTGQLPFVTPDEWSTLPLREAREMRAGEPALRHGVDSVCQALQCSCQDSPLITKSTASRPGVFSADVPWPAGKTLAQAQAKHHHVTSRSHLQPVVGKCGQNSKLSIQAPGKISPQVAFQTCQNPPKRARFGLF</sequence>
<comment type="similarity">
    <text evidence="1">Belongs to the FAM90 family.</text>
</comment>
<accession>A0A8C7EXI5</accession>
<feature type="compositionally biased region" description="Basic and acidic residues" evidence="2">
    <location>
        <begin position="201"/>
        <end position="219"/>
    </location>
</feature>
<evidence type="ECO:0000259" key="3">
    <source>
        <dbReference type="Pfam" id="PF15288"/>
    </source>
</evidence>